<dbReference type="SUPFAM" id="SSF53218">
    <property type="entry name" value="Molybdenum cofactor biosynthesis proteins"/>
    <property type="match status" value="1"/>
</dbReference>
<evidence type="ECO:0000259" key="2">
    <source>
        <dbReference type="SMART" id="SM00852"/>
    </source>
</evidence>
<dbReference type="InterPro" id="IPR001453">
    <property type="entry name" value="MoaB/Mog_dom"/>
</dbReference>
<comment type="caution">
    <text evidence="3">The sequence shown here is derived from an EMBL/GenBank/DDBJ whole genome shotgun (WGS) entry which is preliminary data.</text>
</comment>
<dbReference type="EMBL" id="JACXWD010000005">
    <property type="protein sequence ID" value="MBD3867021.1"/>
    <property type="molecule type" value="Genomic_DNA"/>
</dbReference>
<proteinExistence type="predicted"/>
<feature type="compositionally biased region" description="Basic and acidic residues" evidence="1">
    <location>
        <begin position="1"/>
        <end position="30"/>
    </location>
</feature>
<gene>
    <name evidence="3" type="ORF">IFK94_02760</name>
</gene>
<dbReference type="AlphaFoldDB" id="A0A8J7C259"/>
<sequence length="295" mass="31473">MGTDSRLYKGDREGQKVSEAEPAPRVHPDPEGPPLAEIISIGTELCRGQTTDTNAPFLAASLTRRGACVVRVTTVPDDEKAITDAIRRAIEAGCSLVITSGGLGPTADDKTLRATADALGVPLAIHSDAKAMVEAAYHRLKERRIVAHDGLNRSREKLCALPVGSEALVNEAGIAPGVRASLPGGATVINLPGLPEEMRAIWSGTTATLKMLHEKPASAMREVEAPTLDETVLRPWLDKIRKEFPGVWIQTHTPGFRHKSRGIRVTFEADAGTKHEAELAVEGALRRLLSLAGTG</sequence>
<dbReference type="Gene3D" id="3.40.980.10">
    <property type="entry name" value="MoaB/Mog-like domain"/>
    <property type="match status" value="1"/>
</dbReference>
<feature type="domain" description="MoaB/Mog" evidence="2">
    <location>
        <begin position="37"/>
        <end position="213"/>
    </location>
</feature>
<dbReference type="InterPro" id="IPR036425">
    <property type="entry name" value="MoaB/Mog-like_dom_sf"/>
</dbReference>
<feature type="region of interest" description="Disordered" evidence="1">
    <location>
        <begin position="1"/>
        <end position="33"/>
    </location>
</feature>
<dbReference type="CDD" id="cd00885">
    <property type="entry name" value="cinA"/>
    <property type="match status" value="1"/>
</dbReference>
<dbReference type="InterPro" id="IPR050101">
    <property type="entry name" value="CinA"/>
</dbReference>
<reference evidence="3 4" key="1">
    <citation type="submission" date="2020-08" db="EMBL/GenBank/DDBJ databases">
        <title>Acidobacteriota in marine sediments use diverse sulfur dissimilation pathways.</title>
        <authorList>
            <person name="Wasmund K."/>
        </authorList>
    </citation>
    <scope>NUCLEOTIDE SEQUENCE [LARGE SCALE GENOMIC DNA]</scope>
    <source>
        <strain evidence="3">MAG AM4</strain>
    </source>
</reference>
<evidence type="ECO:0000256" key="1">
    <source>
        <dbReference type="SAM" id="MobiDB-lite"/>
    </source>
</evidence>
<protein>
    <recommendedName>
        <fullName evidence="2">MoaB/Mog domain-containing protein</fullName>
    </recommendedName>
</protein>
<dbReference type="PANTHER" id="PTHR13939:SF0">
    <property type="entry name" value="NMN AMIDOHYDROLASE-LIKE PROTEIN YFAY"/>
    <property type="match status" value="1"/>
</dbReference>
<evidence type="ECO:0000313" key="3">
    <source>
        <dbReference type="EMBL" id="MBD3867021.1"/>
    </source>
</evidence>
<dbReference type="SMART" id="SM00852">
    <property type="entry name" value="MoCF_biosynth"/>
    <property type="match status" value="1"/>
</dbReference>
<accession>A0A8J7C259</accession>
<dbReference type="Proteomes" id="UP000648239">
    <property type="component" value="Unassembled WGS sequence"/>
</dbReference>
<dbReference type="Pfam" id="PF00994">
    <property type="entry name" value="MoCF_biosynth"/>
    <property type="match status" value="1"/>
</dbReference>
<dbReference type="PANTHER" id="PTHR13939">
    <property type="entry name" value="NICOTINAMIDE-NUCLEOTIDE AMIDOHYDROLASE PNCC"/>
    <property type="match status" value="1"/>
</dbReference>
<evidence type="ECO:0000313" key="4">
    <source>
        <dbReference type="Proteomes" id="UP000648239"/>
    </source>
</evidence>
<name>A0A8J7C259_9BACT</name>
<organism evidence="3 4">
    <name type="scientific">Candidatus Polarisedimenticola svalbardensis</name>
    <dbReference type="NCBI Taxonomy" id="2886004"/>
    <lineage>
        <taxon>Bacteria</taxon>
        <taxon>Pseudomonadati</taxon>
        <taxon>Acidobacteriota</taxon>
        <taxon>Candidatus Polarisedimenticolia</taxon>
        <taxon>Candidatus Polarisedimenticolales</taxon>
        <taxon>Candidatus Polarisedimenticolaceae</taxon>
        <taxon>Candidatus Polarisedimenticola</taxon>
    </lineage>
</organism>